<dbReference type="GO" id="GO:0046872">
    <property type="term" value="F:metal ion binding"/>
    <property type="evidence" value="ECO:0007669"/>
    <property type="project" value="UniProtKB-KW"/>
</dbReference>
<dbReference type="GO" id="GO:0006979">
    <property type="term" value="P:response to oxidative stress"/>
    <property type="evidence" value="ECO:0007669"/>
    <property type="project" value="InterPro"/>
</dbReference>
<dbReference type="RefSeq" id="XP_055898665.1">
    <property type="nucleotide sequence ID" value="XM_056042690.1"/>
</dbReference>
<evidence type="ECO:0000313" key="6">
    <source>
        <dbReference type="RefSeq" id="XP_055898665.1"/>
    </source>
</evidence>
<dbReference type="InterPro" id="IPR037120">
    <property type="entry name" value="Haem_peroxidase_sf_animal"/>
</dbReference>
<dbReference type="Proteomes" id="UP001165740">
    <property type="component" value="Chromosome 9"/>
</dbReference>
<gene>
    <name evidence="6" type="primary">LOC129928419</name>
</gene>
<sequence>MFFKTDVKKGPKFTWSGHGVDVTSIYGRNVQEENLLRSFDSGKLKMQTINGEEYPMFTKDVPITMGYPPNHPDTLKFAMGHPFYGLMPGLFLYKTIWMREHNRYHETGMMRDFFRQGNLLF</sequence>
<keyword evidence="4" id="KW-0408">Iron</keyword>
<dbReference type="GO" id="GO:0043005">
    <property type="term" value="C:neuron projection"/>
    <property type="evidence" value="ECO:0007669"/>
    <property type="project" value="TreeGrafter"/>
</dbReference>
<name>A0A9W3BGU1_BIOGL</name>
<dbReference type="InterPro" id="IPR050783">
    <property type="entry name" value="Oxylipin_biosynth_metab"/>
</dbReference>
<dbReference type="Pfam" id="PF03098">
    <property type="entry name" value="An_peroxidase"/>
    <property type="match status" value="1"/>
</dbReference>
<keyword evidence="5" id="KW-1185">Reference proteome</keyword>
<dbReference type="InterPro" id="IPR010255">
    <property type="entry name" value="Haem_peroxidase_sf"/>
</dbReference>
<evidence type="ECO:0000256" key="4">
    <source>
        <dbReference type="ARBA" id="ARBA00023004"/>
    </source>
</evidence>
<reference evidence="6" key="1">
    <citation type="submission" date="2025-08" db="UniProtKB">
        <authorList>
            <consortium name="RefSeq"/>
        </authorList>
    </citation>
    <scope>IDENTIFICATION</scope>
</reference>
<dbReference type="GeneID" id="129928419"/>
<dbReference type="SUPFAM" id="SSF48113">
    <property type="entry name" value="Heme-dependent peroxidases"/>
    <property type="match status" value="1"/>
</dbReference>
<dbReference type="AlphaFoldDB" id="A0A9W3BGU1"/>
<evidence type="ECO:0000256" key="3">
    <source>
        <dbReference type="ARBA" id="ARBA00023002"/>
    </source>
</evidence>
<evidence type="ECO:0000313" key="5">
    <source>
        <dbReference type="Proteomes" id="UP001165740"/>
    </source>
</evidence>
<keyword evidence="2" id="KW-0223">Dioxygenase</keyword>
<dbReference type="GO" id="GO:0020037">
    <property type="term" value="F:heme binding"/>
    <property type="evidence" value="ECO:0007669"/>
    <property type="project" value="InterPro"/>
</dbReference>
<dbReference type="GO" id="GO:0004666">
    <property type="term" value="F:prostaglandin-endoperoxide synthase activity"/>
    <property type="evidence" value="ECO:0007669"/>
    <property type="project" value="TreeGrafter"/>
</dbReference>
<evidence type="ECO:0000256" key="1">
    <source>
        <dbReference type="ARBA" id="ARBA00022723"/>
    </source>
</evidence>
<dbReference type="InterPro" id="IPR019791">
    <property type="entry name" value="Haem_peroxidase_animal"/>
</dbReference>
<dbReference type="PANTHER" id="PTHR11903">
    <property type="entry name" value="PROSTAGLANDIN G/H SYNTHASE"/>
    <property type="match status" value="1"/>
</dbReference>
<dbReference type="OrthoDB" id="823504at2759"/>
<dbReference type="GO" id="GO:0016702">
    <property type="term" value="F:oxidoreductase activity, acting on single donors with incorporation of molecular oxygen, incorporation of two atoms of oxygen"/>
    <property type="evidence" value="ECO:0007669"/>
    <property type="project" value="TreeGrafter"/>
</dbReference>
<organism evidence="5 6">
    <name type="scientific">Biomphalaria glabrata</name>
    <name type="common">Bloodfluke planorb</name>
    <name type="synonym">Freshwater snail</name>
    <dbReference type="NCBI Taxonomy" id="6526"/>
    <lineage>
        <taxon>Eukaryota</taxon>
        <taxon>Metazoa</taxon>
        <taxon>Spiralia</taxon>
        <taxon>Lophotrochozoa</taxon>
        <taxon>Mollusca</taxon>
        <taxon>Gastropoda</taxon>
        <taxon>Heterobranchia</taxon>
        <taxon>Euthyneura</taxon>
        <taxon>Panpulmonata</taxon>
        <taxon>Hygrophila</taxon>
        <taxon>Lymnaeoidea</taxon>
        <taxon>Planorbidae</taxon>
        <taxon>Biomphalaria</taxon>
    </lineage>
</organism>
<dbReference type="GO" id="GO:0019371">
    <property type="term" value="P:cyclooxygenase pathway"/>
    <property type="evidence" value="ECO:0007669"/>
    <property type="project" value="TreeGrafter"/>
</dbReference>
<keyword evidence="1" id="KW-0479">Metal-binding</keyword>
<proteinExistence type="predicted"/>
<dbReference type="GO" id="GO:0004601">
    <property type="term" value="F:peroxidase activity"/>
    <property type="evidence" value="ECO:0007669"/>
    <property type="project" value="InterPro"/>
</dbReference>
<accession>A0A9W3BGU1</accession>
<dbReference type="Gene3D" id="1.10.640.10">
    <property type="entry name" value="Haem peroxidase domain superfamily, animal type"/>
    <property type="match status" value="1"/>
</dbReference>
<dbReference type="GO" id="GO:0005737">
    <property type="term" value="C:cytoplasm"/>
    <property type="evidence" value="ECO:0007669"/>
    <property type="project" value="TreeGrafter"/>
</dbReference>
<dbReference type="PROSITE" id="PS50292">
    <property type="entry name" value="PEROXIDASE_3"/>
    <property type="match status" value="1"/>
</dbReference>
<evidence type="ECO:0000256" key="2">
    <source>
        <dbReference type="ARBA" id="ARBA00022964"/>
    </source>
</evidence>
<keyword evidence="3" id="KW-0560">Oxidoreductase</keyword>
<protein>
    <submittedName>
        <fullName evidence="6">Prostaglandin G/H synthase 2-like</fullName>
    </submittedName>
</protein>
<dbReference type="PANTHER" id="PTHR11903:SF39">
    <property type="entry name" value="PROSTAGLANDIN G_H SYNTHASE 2-LIKE"/>
    <property type="match status" value="1"/>
</dbReference>